<feature type="domain" description="Tyr recombinase" evidence="2">
    <location>
        <begin position="1"/>
        <end position="60"/>
    </location>
</feature>
<dbReference type="InterPro" id="IPR002104">
    <property type="entry name" value="Integrase_catalytic"/>
</dbReference>
<dbReference type="Pfam" id="PF00589">
    <property type="entry name" value="Phage_integrase"/>
    <property type="match status" value="1"/>
</dbReference>
<keyword evidence="4" id="KW-1185">Reference proteome</keyword>
<gene>
    <name evidence="3" type="ORF">GCM10022222_26690</name>
</gene>
<accession>A0ABP6VWF8</accession>
<evidence type="ECO:0000313" key="3">
    <source>
        <dbReference type="EMBL" id="GAA3541688.1"/>
    </source>
</evidence>
<organism evidence="3 4">
    <name type="scientific">Amycolatopsis ultiminotia</name>
    <dbReference type="NCBI Taxonomy" id="543629"/>
    <lineage>
        <taxon>Bacteria</taxon>
        <taxon>Bacillati</taxon>
        <taxon>Actinomycetota</taxon>
        <taxon>Actinomycetes</taxon>
        <taxon>Pseudonocardiales</taxon>
        <taxon>Pseudonocardiaceae</taxon>
        <taxon>Amycolatopsis</taxon>
    </lineage>
</organism>
<dbReference type="Proteomes" id="UP001500689">
    <property type="component" value="Unassembled WGS sequence"/>
</dbReference>
<evidence type="ECO:0000256" key="1">
    <source>
        <dbReference type="ARBA" id="ARBA00023172"/>
    </source>
</evidence>
<dbReference type="InterPro" id="IPR013762">
    <property type="entry name" value="Integrase-like_cat_sf"/>
</dbReference>
<proteinExistence type="predicted"/>
<dbReference type="Gene3D" id="1.10.443.10">
    <property type="entry name" value="Intergrase catalytic core"/>
    <property type="match status" value="1"/>
</dbReference>
<dbReference type="InterPro" id="IPR011010">
    <property type="entry name" value="DNA_brk_join_enz"/>
</dbReference>
<reference evidence="4" key="1">
    <citation type="journal article" date="2019" name="Int. J. Syst. Evol. Microbiol.">
        <title>The Global Catalogue of Microorganisms (GCM) 10K type strain sequencing project: providing services to taxonomists for standard genome sequencing and annotation.</title>
        <authorList>
            <consortium name="The Broad Institute Genomics Platform"/>
            <consortium name="The Broad Institute Genome Sequencing Center for Infectious Disease"/>
            <person name="Wu L."/>
            <person name="Ma J."/>
        </authorList>
    </citation>
    <scope>NUCLEOTIDE SEQUENCE [LARGE SCALE GENOMIC DNA]</scope>
    <source>
        <strain evidence="4">JCM 16898</strain>
    </source>
</reference>
<evidence type="ECO:0000259" key="2">
    <source>
        <dbReference type="PROSITE" id="PS51898"/>
    </source>
</evidence>
<name>A0ABP6VWF8_9PSEU</name>
<keyword evidence="1" id="KW-0233">DNA recombination</keyword>
<protein>
    <recommendedName>
        <fullName evidence="2">Tyr recombinase domain-containing protein</fullName>
    </recommendedName>
</protein>
<sequence>MATRVRPHTATAETRHSYVTHLLEFGYPPLMVQQQVGHAYQSTTALYTNPRELHQVGENLQVACWGWFRSGRGGPVRHAV</sequence>
<evidence type="ECO:0000313" key="4">
    <source>
        <dbReference type="Proteomes" id="UP001500689"/>
    </source>
</evidence>
<dbReference type="SUPFAM" id="SSF56349">
    <property type="entry name" value="DNA breaking-rejoining enzymes"/>
    <property type="match status" value="1"/>
</dbReference>
<dbReference type="PROSITE" id="PS51898">
    <property type="entry name" value="TYR_RECOMBINASE"/>
    <property type="match status" value="1"/>
</dbReference>
<comment type="caution">
    <text evidence="3">The sequence shown here is derived from an EMBL/GenBank/DDBJ whole genome shotgun (WGS) entry which is preliminary data.</text>
</comment>
<dbReference type="EMBL" id="BAAAZN010000005">
    <property type="protein sequence ID" value="GAA3541688.1"/>
    <property type="molecule type" value="Genomic_DNA"/>
</dbReference>